<dbReference type="EMBL" id="LR828253">
    <property type="protein sequence ID" value="CAD0350211.1"/>
    <property type="molecule type" value="Genomic_DNA"/>
</dbReference>
<dbReference type="Pfam" id="PF01548">
    <property type="entry name" value="DEDD_Tnp_IS110"/>
    <property type="match status" value="1"/>
</dbReference>
<evidence type="ECO:0000259" key="2">
    <source>
        <dbReference type="Pfam" id="PF02371"/>
    </source>
</evidence>
<dbReference type="InterPro" id="IPR047650">
    <property type="entry name" value="Transpos_IS110"/>
</dbReference>
<dbReference type="Pfam" id="PF02371">
    <property type="entry name" value="Transposase_20"/>
    <property type="match status" value="1"/>
</dbReference>
<dbReference type="EMBL" id="LR828253">
    <property type="protein sequence ID" value="CAD0316601.1"/>
    <property type="molecule type" value="Genomic_DNA"/>
</dbReference>
<evidence type="ECO:0000313" key="4">
    <source>
        <dbReference type="EMBL" id="CAD0341785.1"/>
    </source>
</evidence>
<feature type="domain" description="Transposase IS116/IS110/IS902 C-terminal" evidence="2">
    <location>
        <begin position="184"/>
        <end position="266"/>
    </location>
</feature>
<sequence>MNGIGIDVCKAMLDVAVHRGPFERFHNTPAGHRKLLSWLATQQAGQVVLEASGGYEQQILDALFDAGHQVVRADARRCQAFAAATGLPAKTDRLDATNLACMAATLELRAYQPMEPWRRKLREFVRARQQLVELATSAQNQLEQGTDTSLRRLLQANITQMKKHCVRLEKHIAEQVRQQPQLEAMRSFKGVGAILQAAIASYLPELGTLDGKAIAKLVGVAPIAHDSGTTRGIRRIGGGRIEVRNVLYMACLSAIQHEPRIREFYRSLRARGKPGKVAVVAAMRKMLVILNARARDALAGQAQAGEAQAIPT</sequence>
<dbReference type="EMBL" id="LR828253">
    <property type="protein sequence ID" value="CAD0341796.1"/>
    <property type="molecule type" value="Genomic_DNA"/>
</dbReference>
<name>A0A6V7CIY4_9XANT</name>
<protein>
    <submittedName>
        <fullName evidence="3">IS110 family transposase ISStma7</fullName>
    </submittedName>
</protein>
<evidence type="ECO:0000313" key="5">
    <source>
        <dbReference type="EMBL" id="CAD0350211.1"/>
    </source>
</evidence>
<feature type="domain" description="Transposase IS110-like N-terminal" evidence="1">
    <location>
        <begin position="4"/>
        <end position="144"/>
    </location>
</feature>
<dbReference type="InterPro" id="IPR002525">
    <property type="entry name" value="Transp_IS110-like_N"/>
</dbReference>
<dbReference type="PANTHER" id="PTHR33055:SF13">
    <property type="entry name" value="TRANSPOSASE"/>
    <property type="match status" value="1"/>
</dbReference>
<dbReference type="RefSeq" id="WP_046933000.1">
    <property type="nucleotide sequence ID" value="NZ_CP018728.1"/>
</dbReference>
<organism evidence="3">
    <name type="scientific">Xanthomonas hortorum pv. gardneri</name>
    <dbReference type="NCBI Taxonomy" id="2754056"/>
    <lineage>
        <taxon>Bacteria</taxon>
        <taxon>Pseudomonadati</taxon>
        <taxon>Pseudomonadota</taxon>
        <taxon>Gammaproteobacteria</taxon>
        <taxon>Lysobacterales</taxon>
        <taxon>Lysobacteraceae</taxon>
        <taxon>Xanthomonas</taxon>
    </lineage>
</organism>
<accession>A0A6V7CIY4</accession>
<dbReference type="GO" id="GO:0003677">
    <property type="term" value="F:DNA binding"/>
    <property type="evidence" value="ECO:0007669"/>
    <property type="project" value="InterPro"/>
</dbReference>
<dbReference type="GO" id="GO:0004803">
    <property type="term" value="F:transposase activity"/>
    <property type="evidence" value="ECO:0007669"/>
    <property type="project" value="InterPro"/>
</dbReference>
<dbReference type="EMBL" id="LR828253">
    <property type="protein sequence ID" value="CAD0316592.1"/>
    <property type="molecule type" value="Genomic_DNA"/>
</dbReference>
<dbReference type="PANTHER" id="PTHR33055">
    <property type="entry name" value="TRANSPOSASE FOR INSERTION SEQUENCE ELEMENT IS1111A"/>
    <property type="match status" value="1"/>
</dbReference>
<dbReference type="EMBL" id="LR828253">
    <property type="protein sequence ID" value="CAD0350216.1"/>
    <property type="molecule type" value="Genomic_DNA"/>
</dbReference>
<dbReference type="GO" id="GO:0006313">
    <property type="term" value="P:DNA transposition"/>
    <property type="evidence" value="ECO:0007669"/>
    <property type="project" value="InterPro"/>
</dbReference>
<evidence type="ECO:0000313" key="3">
    <source>
        <dbReference type="EMBL" id="CAD0316592.1"/>
    </source>
</evidence>
<evidence type="ECO:0000259" key="1">
    <source>
        <dbReference type="Pfam" id="PF01548"/>
    </source>
</evidence>
<dbReference type="NCBIfam" id="NF033542">
    <property type="entry name" value="transpos_IS110"/>
    <property type="match status" value="1"/>
</dbReference>
<gene>
    <name evidence="3" type="ORF">CFBP8129_13640</name>
    <name evidence="4" type="ORF">CFBP8129_28230</name>
    <name evidence="5" type="ORF">CFBP8129_35640</name>
</gene>
<proteinExistence type="predicted"/>
<dbReference type="EMBL" id="LR828253">
    <property type="protein sequence ID" value="CAD0341785.1"/>
    <property type="molecule type" value="Genomic_DNA"/>
</dbReference>
<reference evidence="3" key="1">
    <citation type="submission" date="2020-07" db="EMBL/GenBank/DDBJ databases">
        <authorList>
            <person name="Pothier F. J."/>
        </authorList>
    </citation>
    <scope>NUCLEOTIDE SEQUENCE</scope>
    <source>
        <strain evidence="3">CFBP 8129</strain>
    </source>
</reference>
<dbReference type="InterPro" id="IPR003346">
    <property type="entry name" value="Transposase_20"/>
</dbReference>
<dbReference type="AlphaFoldDB" id="A0A6V7CIY4"/>